<evidence type="ECO:0000313" key="2">
    <source>
        <dbReference type="EMBL" id="KAK7575566.1"/>
    </source>
</evidence>
<comment type="caution">
    <text evidence="2">The sequence shown here is derived from an EMBL/GenBank/DDBJ whole genome shotgun (WGS) entry which is preliminary data.</text>
</comment>
<feature type="region of interest" description="Disordered" evidence="1">
    <location>
        <begin position="1"/>
        <end position="49"/>
    </location>
</feature>
<keyword evidence="3" id="KW-1185">Reference proteome</keyword>
<feature type="compositionally biased region" description="Pro residues" evidence="1">
    <location>
        <begin position="34"/>
        <end position="47"/>
    </location>
</feature>
<name>A0AAN9XYJ2_9HEMI</name>
<proteinExistence type="predicted"/>
<evidence type="ECO:0000256" key="1">
    <source>
        <dbReference type="SAM" id="MobiDB-lite"/>
    </source>
</evidence>
<dbReference type="EMBL" id="JBBCAQ010000036">
    <property type="protein sequence ID" value="KAK7575566.1"/>
    <property type="molecule type" value="Genomic_DNA"/>
</dbReference>
<dbReference type="AlphaFoldDB" id="A0AAN9XYJ2"/>
<reference evidence="2 3" key="1">
    <citation type="submission" date="2024-03" db="EMBL/GenBank/DDBJ databases">
        <title>Adaptation during the transition from Ophiocordyceps entomopathogen to insect associate is accompanied by gene loss and intensified selection.</title>
        <authorList>
            <person name="Ward C.M."/>
            <person name="Onetto C.A."/>
            <person name="Borneman A.R."/>
        </authorList>
    </citation>
    <scope>NUCLEOTIDE SEQUENCE [LARGE SCALE GENOMIC DNA]</scope>
    <source>
        <strain evidence="2">AWRI1</strain>
        <tissue evidence="2">Single Adult Female</tissue>
    </source>
</reference>
<protein>
    <submittedName>
        <fullName evidence="2">Uncharacterized protein</fullName>
    </submittedName>
</protein>
<accession>A0AAN9XYJ2</accession>
<dbReference type="Proteomes" id="UP001367676">
    <property type="component" value="Unassembled WGS sequence"/>
</dbReference>
<sequence length="98" mass="11237">MNRPRPGHMALPKRKTTANALPLPKCHRYRSARYPPPSSSSPPPLQPPRNRIFWRLFRGGPDDNCSSNEVHPVYPSPNSTVSFRPSWTKFCEYFPTDS</sequence>
<organism evidence="2 3">
    <name type="scientific">Parthenolecanium corni</name>
    <dbReference type="NCBI Taxonomy" id="536013"/>
    <lineage>
        <taxon>Eukaryota</taxon>
        <taxon>Metazoa</taxon>
        <taxon>Ecdysozoa</taxon>
        <taxon>Arthropoda</taxon>
        <taxon>Hexapoda</taxon>
        <taxon>Insecta</taxon>
        <taxon>Pterygota</taxon>
        <taxon>Neoptera</taxon>
        <taxon>Paraneoptera</taxon>
        <taxon>Hemiptera</taxon>
        <taxon>Sternorrhyncha</taxon>
        <taxon>Coccoidea</taxon>
        <taxon>Coccidae</taxon>
        <taxon>Parthenolecanium</taxon>
    </lineage>
</organism>
<gene>
    <name evidence="2" type="ORF">V9T40_011852</name>
</gene>
<evidence type="ECO:0000313" key="3">
    <source>
        <dbReference type="Proteomes" id="UP001367676"/>
    </source>
</evidence>